<evidence type="ECO:0000313" key="2">
    <source>
        <dbReference type="EMBL" id="KAB7507411.1"/>
    </source>
</evidence>
<evidence type="ECO:0000313" key="3">
    <source>
        <dbReference type="Proteomes" id="UP000326759"/>
    </source>
</evidence>
<dbReference type="Proteomes" id="UP000326759">
    <property type="component" value="Unassembled WGS sequence"/>
</dbReference>
<accession>A0A5N5TMT4</accession>
<organism evidence="2 3">
    <name type="scientific">Armadillidium nasatum</name>
    <dbReference type="NCBI Taxonomy" id="96803"/>
    <lineage>
        <taxon>Eukaryota</taxon>
        <taxon>Metazoa</taxon>
        <taxon>Ecdysozoa</taxon>
        <taxon>Arthropoda</taxon>
        <taxon>Crustacea</taxon>
        <taxon>Multicrustacea</taxon>
        <taxon>Malacostraca</taxon>
        <taxon>Eumalacostraca</taxon>
        <taxon>Peracarida</taxon>
        <taxon>Isopoda</taxon>
        <taxon>Oniscidea</taxon>
        <taxon>Crinocheta</taxon>
        <taxon>Armadillidiidae</taxon>
        <taxon>Armadillidium</taxon>
    </lineage>
</organism>
<comment type="caution">
    <text evidence="2">The sequence shown here is derived from an EMBL/GenBank/DDBJ whole genome shotgun (WGS) entry which is preliminary data.</text>
</comment>
<feature type="compositionally biased region" description="Low complexity" evidence="1">
    <location>
        <begin position="155"/>
        <end position="168"/>
    </location>
</feature>
<feature type="compositionally biased region" description="Basic and acidic residues" evidence="1">
    <location>
        <begin position="172"/>
        <end position="183"/>
    </location>
</feature>
<reference evidence="2 3" key="1">
    <citation type="journal article" date="2019" name="PLoS Biol.">
        <title>Sex chromosomes control vertical transmission of feminizing Wolbachia symbionts in an isopod.</title>
        <authorList>
            <person name="Becking T."/>
            <person name="Chebbi M.A."/>
            <person name="Giraud I."/>
            <person name="Moumen B."/>
            <person name="Laverre T."/>
            <person name="Caubet Y."/>
            <person name="Peccoud J."/>
            <person name="Gilbert C."/>
            <person name="Cordaux R."/>
        </authorList>
    </citation>
    <scope>NUCLEOTIDE SEQUENCE [LARGE SCALE GENOMIC DNA]</scope>
    <source>
        <strain evidence="2">ANa2</strain>
        <tissue evidence="2">Whole body excluding digestive tract and cuticle</tissue>
    </source>
</reference>
<feature type="region of interest" description="Disordered" evidence="1">
    <location>
        <begin position="93"/>
        <end position="183"/>
    </location>
</feature>
<evidence type="ECO:0000256" key="1">
    <source>
        <dbReference type="SAM" id="MobiDB-lite"/>
    </source>
</evidence>
<feature type="compositionally biased region" description="Polar residues" evidence="1">
    <location>
        <begin position="93"/>
        <end position="106"/>
    </location>
</feature>
<sequence length="183" mass="20110">MTTCAPISYICDTEFIRKQEKFYNISSPLDFVTFIKDPLQDLGTPLPVRSLRGVLVAPSKATSFKSYLSVAPSSSESALSTSDIRLSVRPLSDINSIKSAPTTPSSMPKFEAPSPLPHPPPRPNRDKKRFNGRNGKYSVNKAPNDSTFKSHLEPKSSSSSQSSGSFKSHVQLSKEEIDEFLKS</sequence>
<dbReference type="AlphaFoldDB" id="A0A5N5TMT4"/>
<name>A0A5N5TMT4_9CRUS</name>
<proteinExistence type="predicted"/>
<protein>
    <submittedName>
        <fullName evidence="2">Uncharacterized protein</fullName>
    </submittedName>
</protein>
<dbReference type="EMBL" id="SEYY01000357">
    <property type="protein sequence ID" value="KAB7507411.1"/>
    <property type="molecule type" value="Genomic_DNA"/>
</dbReference>
<keyword evidence="3" id="KW-1185">Reference proteome</keyword>
<gene>
    <name evidence="2" type="ORF">Anas_01547</name>
</gene>